<dbReference type="InterPro" id="IPR041268">
    <property type="entry name" value="HU-CCDC81_bac_2"/>
</dbReference>
<dbReference type="Pfam" id="PF18175">
    <property type="entry name" value="HU-CCDC81_bac_2"/>
    <property type="match status" value="1"/>
</dbReference>
<sequence length="319" mass="34331">MDLEKYISSLLFEHDCVIIPGLGGFIANYTPATIHPVTHTFMPPSRQLAFNARLCNNDGILANAIASGEEISYAEANRLIESAVNGLLGILGKKGEIVLAGIGRLHADRENNLSFIPEKGSNYLDDAFGLVAFTSEPVNREGLQEKIGRSLTGSRAVPAMRKLPSTLRWAAILLPLATISIWSALNTGGLSGLKNNYASLIPAQTESPVQVNIGTTEVETYTASPAEFTPEPVAAPEPAEAVKPDIYFVIAGAFSIQENAEKLVSELRAEGYDASIAGQNSRGLYHVSVAGFSNKDLAISKVNEVRHGRFPEAWLLTRR</sequence>
<dbReference type="Pfam" id="PF18174">
    <property type="entry name" value="HU-CCDC81_bac_1"/>
    <property type="match status" value="1"/>
</dbReference>
<dbReference type="InterPro" id="IPR040495">
    <property type="entry name" value="HU-CCDC81_bac_1"/>
</dbReference>
<gene>
    <name evidence="2" type="ORF">SDC9_08689</name>
</gene>
<protein>
    <recommendedName>
        <fullName evidence="1">SPOR domain-containing protein</fullName>
    </recommendedName>
</protein>
<dbReference type="PROSITE" id="PS51724">
    <property type="entry name" value="SPOR"/>
    <property type="match status" value="1"/>
</dbReference>
<proteinExistence type="predicted"/>
<name>A0A644T8G3_9ZZZZ</name>
<dbReference type="GO" id="GO:0042834">
    <property type="term" value="F:peptidoglycan binding"/>
    <property type="evidence" value="ECO:0007669"/>
    <property type="project" value="InterPro"/>
</dbReference>
<evidence type="ECO:0000313" key="2">
    <source>
        <dbReference type="EMBL" id="MPL63069.1"/>
    </source>
</evidence>
<reference evidence="2" key="1">
    <citation type="submission" date="2019-08" db="EMBL/GenBank/DDBJ databases">
        <authorList>
            <person name="Kucharzyk K."/>
            <person name="Murdoch R.W."/>
            <person name="Higgins S."/>
            <person name="Loffler F."/>
        </authorList>
    </citation>
    <scope>NUCLEOTIDE SEQUENCE</scope>
</reference>
<evidence type="ECO:0000259" key="1">
    <source>
        <dbReference type="PROSITE" id="PS51724"/>
    </source>
</evidence>
<dbReference type="AlphaFoldDB" id="A0A644T8G3"/>
<dbReference type="Pfam" id="PF05036">
    <property type="entry name" value="SPOR"/>
    <property type="match status" value="1"/>
</dbReference>
<comment type="caution">
    <text evidence="2">The sequence shown here is derived from an EMBL/GenBank/DDBJ whole genome shotgun (WGS) entry which is preliminary data.</text>
</comment>
<dbReference type="InterPro" id="IPR007730">
    <property type="entry name" value="SPOR-like_dom"/>
</dbReference>
<feature type="domain" description="SPOR" evidence="1">
    <location>
        <begin position="241"/>
        <end position="318"/>
    </location>
</feature>
<accession>A0A644T8G3</accession>
<dbReference type="Gene3D" id="3.30.70.1070">
    <property type="entry name" value="Sporulation related repeat"/>
    <property type="match status" value="1"/>
</dbReference>
<dbReference type="EMBL" id="VSSQ01000020">
    <property type="protein sequence ID" value="MPL63069.1"/>
    <property type="molecule type" value="Genomic_DNA"/>
</dbReference>
<organism evidence="2">
    <name type="scientific">bioreactor metagenome</name>
    <dbReference type="NCBI Taxonomy" id="1076179"/>
    <lineage>
        <taxon>unclassified sequences</taxon>
        <taxon>metagenomes</taxon>
        <taxon>ecological metagenomes</taxon>
    </lineage>
</organism>
<dbReference type="SUPFAM" id="SSF110997">
    <property type="entry name" value="Sporulation related repeat"/>
    <property type="match status" value="1"/>
</dbReference>
<dbReference type="InterPro" id="IPR036680">
    <property type="entry name" value="SPOR-like_sf"/>
</dbReference>